<keyword evidence="2" id="KW-0813">Transport</keyword>
<gene>
    <name evidence="13" type="ORF">ACJMK2_022170</name>
</gene>
<evidence type="ECO:0000313" key="14">
    <source>
        <dbReference type="Proteomes" id="UP001634394"/>
    </source>
</evidence>
<evidence type="ECO:0000256" key="8">
    <source>
        <dbReference type="SAM" id="MobiDB-lite"/>
    </source>
</evidence>
<keyword evidence="7" id="KW-0407">Ion channel</keyword>
<feature type="compositionally biased region" description="Polar residues" evidence="8">
    <location>
        <begin position="679"/>
        <end position="688"/>
    </location>
</feature>
<evidence type="ECO:0000313" key="13">
    <source>
        <dbReference type="EMBL" id="KAL3836753.1"/>
    </source>
</evidence>
<name>A0ABD3TJX8_SINWO</name>
<keyword evidence="5" id="KW-0406">Ion transport</keyword>
<dbReference type="GO" id="GO:0034220">
    <property type="term" value="P:monoatomic ion transmembrane transport"/>
    <property type="evidence" value="ECO:0007669"/>
    <property type="project" value="UniProtKB-KW"/>
</dbReference>
<feature type="region of interest" description="Disordered" evidence="8">
    <location>
        <begin position="77"/>
        <end position="101"/>
    </location>
</feature>
<feature type="transmembrane region" description="Helical" evidence="9">
    <location>
        <begin position="949"/>
        <end position="974"/>
    </location>
</feature>
<evidence type="ECO:0000256" key="4">
    <source>
        <dbReference type="ARBA" id="ARBA00022989"/>
    </source>
</evidence>
<dbReference type="Pfam" id="PF00520">
    <property type="entry name" value="Ion_trans"/>
    <property type="match status" value="1"/>
</dbReference>
<feature type="domain" description="TRPM SLOG" evidence="11">
    <location>
        <begin position="116"/>
        <end position="315"/>
    </location>
</feature>
<feature type="transmembrane region" description="Helical" evidence="9">
    <location>
        <begin position="799"/>
        <end position="820"/>
    </location>
</feature>
<dbReference type="InterPro" id="IPR005821">
    <property type="entry name" value="Ion_trans_dom"/>
</dbReference>
<dbReference type="InterPro" id="IPR050927">
    <property type="entry name" value="TRPM"/>
</dbReference>
<dbReference type="PANTHER" id="PTHR13800">
    <property type="entry name" value="TRANSIENT RECEPTOR POTENTIAL CATION CHANNEL, SUBFAMILY M, MEMBER 6"/>
    <property type="match status" value="1"/>
</dbReference>
<feature type="transmembrane region" description="Helical" evidence="9">
    <location>
        <begin position="724"/>
        <end position="751"/>
    </location>
</feature>
<keyword evidence="3 9" id="KW-0812">Transmembrane</keyword>
<dbReference type="EMBL" id="JBJQND010000018">
    <property type="protein sequence ID" value="KAL3836753.1"/>
    <property type="molecule type" value="Genomic_DNA"/>
</dbReference>
<comment type="caution">
    <text evidence="13">The sequence shown here is derived from an EMBL/GenBank/DDBJ whole genome shotgun (WGS) entry which is preliminary data.</text>
</comment>
<feature type="compositionally biased region" description="Basic and acidic residues" evidence="8">
    <location>
        <begin position="77"/>
        <end position="97"/>
    </location>
</feature>
<comment type="subcellular location">
    <subcellularLocation>
        <location evidence="1">Membrane</location>
        <topology evidence="1">Multi-pass membrane protein</topology>
    </subcellularLocation>
</comment>
<dbReference type="Pfam" id="PF25508">
    <property type="entry name" value="TRPM2"/>
    <property type="match status" value="1"/>
</dbReference>
<feature type="region of interest" description="Disordered" evidence="8">
    <location>
        <begin position="1"/>
        <end position="20"/>
    </location>
</feature>
<dbReference type="GO" id="GO:0016020">
    <property type="term" value="C:membrane"/>
    <property type="evidence" value="ECO:0007669"/>
    <property type="project" value="UniProtKB-SubCell"/>
</dbReference>
<evidence type="ECO:0000256" key="3">
    <source>
        <dbReference type="ARBA" id="ARBA00022692"/>
    </source>
</evidence>
<reference evidence="13 14" key="1">
    <citation type="submission" date="2024-11" db="EMBL/GenBank/DDBJ databases">
        <title>Chromosome-level genome assembly of the freshwater bivalve Anodonta woodiana.</title>
        <authorList>
            <person name="Chen X."/>
        </authorList>
    </citation>
    <scope>NUCLEOTIDE SEQUENCE [LARGE SCALE GENOMIC DNA]</scope>
    <source>
        <strain evidence="13">MN2024</strain>
        <tissue evidence="13">Gills</tissue>
    </source>
</reference>
<evidence type="ECO:0000256" key="5">
    <source>
        <dbReference type="ARBA" id="ARBA00023065"/>
    </source>
</evidence>
<organism evidence="13 14">
    <name type="scientific">Sinanodonta woodiana</name>
    <name type="common">Chinese pond mussel</name>
    <name type="synonym">Anodonta woodiana</name>
    <dbReference type="NCBI Taxonomy" id="1069815"/>
    <lineage>
        <taxon>Eukaryota</taxon>
        <taxon>Metazoa</taxon>
        <taxon>Spiralia</taxon>
        <taxon>Lophotrochozoa</taxon>
        <taxon>Mollusca</taxon>
        <taxon>Bivalvia</taxon>
        <taxon>Autobranchia</taxon>
        <taxon>Heteroconchia</taxon>
        <taxon>Palaeoheterodonta</taxon>
        <taxon>Unionida</taxon>
        <taxon>Unionoidea</taxon>
        <taxon>Unionidae</taxon>
        <taxon>Unioninae</taxon>
        <taxon>Sinanodonta</taxon>
    </lineage>
</organism>
<evidence type="ECO:0000256" key="9">
    <source>
        <dbReference type="SAM" id="Phobius"/>
    </source>
</evidence>
<evidence type="ECO:0000256" key="1">
    <source>
        <dbReference type="ARBA" id="ARBA00004141"/>
    </source>
</evidence>
<evidence type="ECO:0000256" key="7">
    <source>
        <dbReference type="ARBA" id="ARBA00023303"/>
    </source>
</evidence>
<dbReference type="InterPro" id="IPR057366">
    <property type="entry name" value="TRPM-like"/>
</dbReference>
<feature type="domain" description="Ion transport" evidence="10">
    <location>
        <begin position="735"/>
        <end position="974"/>
    </location>
</feature>
<feature type="region of interest" description="Disordered" evidence="8">
    <location>
        <begin position="494"/>
        <end position="514"/>
    </location>
</feature>
<keyword evidence="6 9" id="KW-0472">Membrane</keyword>
<keyword evidence="14" id="KW-1185">Reference proteome</keyword>
<proteinExistence type="predicted"/>
<evidence type="ECO:0000259" key="11">
    <source>
        <dbReference type="Pfam" id="PF18139"/>
    </source>
</evidence>
<evidence type="ECO:0000256" key="6">
    <source>
        <dbReference type="ARBA" id="ARBA00023136"/>
    </source>
</evidence>
<feature type="transmembrane region" description="Helical" evidence="9">
    <location>
        <begin position="865"/>
        <end position="890"/>
    </location>
</feature>
<evidence type="ECO:0000256" key="2">
    <source>
        <dbReference type="ARBA" id="ARBA00022448"/>
    </source>
</evidence>
<sequence length="977" mass="111870">MADNRIAPSEFQDLNGDQGNTKNLWVAATRFKTPNVPKRPEAKPIEQPNKIEWIQQNIKIKKCLSYAQSEEENICHCGKDKDKHKNNEDKEQNKNDFEPTNAFGEIHFDDARKSKAKFVRVDSKATTTSTILELMKNIWTLEMPNLLISVTGSENNFVESSLRDSCQNSLRMAVQGTGAWLITNGRQDDVTKLVGKAVSTDEQRIVTIGITPWRTIDKKHKLVNEKGSHQAQYPHHESSLDPNHSYFILMDDGHQDGSNNEMNFREELKGAIDEIKRKTGVSCVPLVLLVLEWDEKISETVKNAIKINIPVVIVKNPRIYFRISNTDTSKNNRSDTTSSLLYSKEIPKEDKLIHICEWNSESGDFDIGLAILKALSKATKNKAWDSMTNAMYQLKLAFAWNRIDIAKKISKETIQQMVQGLDDFMMNAILMDRTEFVELLLQNGFDLKKFLTQEKLGQLYHKTISLEDVKKLLQYLYGDSGLKFTRYVNRGKIDTNHPTEGTQAEGSEPTKPEDDDPCLDLLILSVLHNRHDMAKVFWRHGEDAMASALFADAILYAMSHHIDDKVFKENCEKQKREFTNLAIGVLKECHKDDVDKTKDLLVQQSQWGETSCVLIAVNAKNKQFMSEHACQDVFNNIWMGNLDEDNGSLLGNLKLLLCILFPPLILSWISCKDDEQAQITPSSEQMDPNSKPPPTREATVTSNNIKPIPATDYRRSKCHTIKSFYLAPVIIFFHNVISYIIFLGLYSYILICKFDRYLAWQEIVLCVWVFTIFTEEVIQVCTTPPKDWSSRLSNYIRDGWNILDIITVFMFLFGMILRIFDHAQVAEAAHIVLGVNMITFYLRLLHIFSVHRELGPKLVMIMHMVYNLAYFIMILLVFIVAYGIASYAILYPHTEPSLATLTDIFRRPYWNIYGELMLEKIEGSADCTNDPALYNSGSYSRCPTESGKYFVPLLMGVYMLMSNILLLNLLIAMFRYT</sequence>
<dbReference type="InterPro" id="IPR041491">
    <property type="entry name" value="TRPM_SLOG"/>
</dbReference>
<feature type="region of interest" description="Disordered" evidence="8">
    <location>
        <begin position="679"/>
        <end position="701"/>
    </location>
</feature>
<dbReference type="SUPFAM" id="SSF81324">
    <property type="entry name" value="Voltage-gated potassium channels"/>
    <property type="match status" value="1"/>
</dbReference>
<dbReference type="Pfam" id="PF18139">
    <property type="entry name" value="LSDAT_euk"/>
    <property type="match status" value="1"/>
</dbReference>
<accession>A0ABD3TJX8</accession>
<dbReference type="Proteomes" id="UP001634394">
    <property type="component" value="Unassembled WGS sequence"/>
</dbReference>
<evidence type="ECO:0000259" key="12">
    <source>
        <dbReference type="Pfam" id="PF25508"/>
    </source>
</evidence>
<dbReference type="AlphaFoldDB" id="A0ABD3TJX8"/>
<protein>
    <submittedName>
        <fullName evidence="13">Uncharacterized protein</fullName>
    </submittedName>
</protein>
<evidence type="ECO:0000259" key="10">
    <source>
        <dbReference type="Pfam" id="PF00520"/>
    </source>
</evidence>
<feature type="domain" description="TRPM-like" evidence="12">
    <location>
        <begin position="463"/>
        <end position="626"/>
    </location>
</feature>
<feature type="transmembrane region" description="Helical" evidence="9">
    <location>
        <begin position="826"/>
        <end position="844"/>
    </location>
</feature>
<keyword evidence="4 9" id="KW-1133">Transmembrane helix</keyword>
<dbReference type="PANTHER" id="PTHR13800:SF12">
    <property type="entry name" value="TRANSIENT RECEPTOR POTENTIAL CATION CHANNEL SUBFAMILY M MEMBER-LIKE 2"/>
    <property type="match status" value="1"/>
</dbReference>